<dbReference type="InterPro" id="IPR025091">
    <property type="entry name" value="DUF4019"/>
</dbReference>
<dbReference type="Pfam" id="PF13211">
    <property type="entry name" value="DUF4019"/>
    <property type="match status" value="1"/>
</dbReference>
<dbReference type="PATRIC" id="fig|158899.10.peg.593"/>
<gene>
    <name evidence="1" type="ORF">CFter6_0573</name>
</gene>
<evidence type="ECO:0000313" key="1">
    <source>
        <dbReference type="EMBL" id="AMO93302.1"/>
    </source>
</evidence>
<organism evidence="1">
    <name type="scientific">Collimonas fungivorans</name>
    <dbReference type="NCBI Taxonomy" id="158899"/>
    <lineage>
        <taxon>Bacteria</taxon>
        <taxon>Pseudomonadati</taxon>
        <taxon>Pseudomonadota</taxon>
        <taxon>Betaproteobacteria</taxon>
        <taxon>Burkholderiales</taxon>
        <taxon>Oxalobacteraceae</taxon>
        <taxon>Collimonas</taxon>
    </lineage>
</organism>
<dbReference type="EMBL" id="CP013232">
    <property type="protein sequence ID" value="AMO93302.1"/>
    <property type="molecule type" value="Genomic_DNA"/>
</dbReference>
<dbReference type="Proteomes" id="UP000072421">
    <property type="component" value="Chromosome"/>
</dbReference>
<protein>
    <recommendedName>
        <fullName evidence="3">DUF4019 domain-containing protein</fullName>
    </recommendedName>
</protein>
<proteinExistence type="predicted"/>
<evidence type="ECO:0000313" key="2">
    <source>
        <dbReference type="Proteomes" id="UP000072421"/>
    </source>
</evidence>
<reference evidence="1 2" key="1">
    <citation type="submission" date="2015-11" db="EMBL/GenBank/DDBJ databases">
        <title>Exploring the genomic traits of fungus-feeding bacterial genus Collimonas.</title>
        <authorList>
            <person name="Song C."/>
            <person name="Schmidt R."/>
            <person name="de Jager V."/>
            <person name="Krzyzanowska D."/>
            <person name="Jongedijk E."/>
            <person name="Cankar K."/>
            <person name="Beekwilder J."/>
            <person name="van Veen A."/>
            <person name="de Boer W."/>
            <person name="van Veen J.A."/>
            <person name="Garbeva P."/>
        </authorList>
    </citation>
    <scope>NUCLEOTIDE SEQUENCE [LARGE SCALE GENOMIC DNA]</scope>
    <source>
        <strain evidence="1 2">Ter6</strain>
    </source>
</reference>
<name>A0A127P644_9BURK</name>
<sequence length="115" mass="13241">METARQWLTLADTQQISQMWEESDALMKSKSEQSAWIKYVNDMRIRLGASPSRRIWQSMEHQIDNPSLPRGEFVSVTFISDYPKASSWERVSMIWKDARWVPVGYQSGVASAAAK</sequence>
<dbReference type="AlphaFoldDB" id="A0A127P644"/>
<evidence type="ECO:0008006" key="3">
    <source>
        <dbReference type="Google" id="ProtNLM"/>
    </source>
</evidence>
<accession>A0A127P644</accession>